<evidence type="ECO:0000313" key="3">
    <source>
        <dbReference type="Proteomes" id="UP000295110"/>
    </source>
</evidence>
<evidence type="ECO:0000256" key="1">
    <source>
        <dbReference type="SAM" id="SignalP"/>
    </source>
</evidence>
<dbReference type="RefSeq" id="WP_132569170.1">
    <property type="nucleotide sequence ID" value="NZ_CBCSGL010000004.1"/>
</dbReference>
<gene>
    <name evidence="2" type="ORF">EV671_1001229</name>
</gene>
<comment type="caution">
    <text evidence="2">The sequence shown here is derived from an EMBL/GenBank/DDBJ whole genome shotgun (WGS) entry which is preliminary data.</text>
</comment>
<evidence type="ECO:0000313" key="2">
    <source>
        <dbReference type="EMBL" id="TCV04473.1"/>
    </source>
</evidence>
<accession>A0A4R3VJW9</accession>
<name>A0A4R3VJW9_ROSSA</name>
<dbReference type="Proteomes" id="UP000295110">
    <property type="component" value="Unassembled WGS sequence"/>
</dbReference>
<dbReference type="EMBL" id="SMBU01000001">
    <property type="protein sequence ID" value="TCV04473.1"/>
    <property type="molecule type" value="Genomic_DNA"/>
</dbReference>
<dbReference type="SUPFAM" id="SSF53850">
    <property type="entry name" value="Periplasmic binding protein-like II"/>
    <property type="match status" value="1"/>
</dbReference>
<sequence>MRQRLCGLAALLLAGSAQAAGPVVDSIVWLNGDTLAVRVGDGVVRPSDMISSWLQAHMPGVELRPTLANAERSWTLVRQGEKACIANAVRLPERERLAYFSAVWLMPPPQLIVRRERLDALPLDVRGAVNLQTLLADASLRGAIAQGRSYGPALDALLAPGGVGLLRVTGADFGSNLVSMVLQDRVDYTVEYPNILVALGSQREGELPLAALPVKGAADPVPSGVACPRTPWGHAAIRLIDQALGTPAGAAMLREALRISLPADTQRAYRDAFDAYFQRRAKPTPGL</sequence>
<organism evidence="2 3">
    <name type="scientific">Roseateles saccharophilus</name>
    <name type="common">Pseudomonas saccharophila</name>
    <dbReference type="NCBI Taxonomy" id="304"/>
    <lineage>
        <taxon>Bacteria</taxon>
        <taxon>Pseudomonadati</taxon>
        <taxon>Pseudomonadota</taxon>
        <taxon>Betaproteobacteria</taxon>
        <taxon>Burkholderiales</taxon>
        <taxon>Sphaerotilaceae</taxon>
        <taxon>Roseateles</taxon>
    </lineage>
</organism>
<keyword evidence="1" id="KW-0732">Signal</keyword>
<reference evidence="2 3" key="1">
    <citation type="submission" date="2019-03" db="EMBL/GenBank/DDBJ databases">
        <title>Genomic Encyclopedia of Type Strains, Phase IV (KMG-IV): sequencing the most valuable type-strain genomes for metagenomic binning, comparative biology and taxonomic classification.</title>
        <authorList>
            <person name="Goeker M."/>
        </authorList>
    </citation>
    <scope>NUCLEOTIDE SEQUENCE [LARGE SCALE GENOMIC DNA]</scope>
    <source>
        <strain evidence="2 3">DSM 654</strain>
    </source>
</reference>
<feature type="chain" id="PRO_5020328545" evidence="1">
    <location>
        <begin position="20"/>
        <end position="287"/>
    </location>
</feature>
<protein>
    <submittedName>
        <fullName evidence="2">Uncharacterized protein (TIGR02285 family)</fullName>
    </submittedName>
</protein>
<dbReference type="AlphaFoldDB" id="A0A4R3VJW9"/>
<dbReference type="OrthoDB" id="8889006at2"/>
<keyword evidence="3" id="KW-1185">Reference proteome</keyword>
<proteinExistence type="predicted"/>
<feature type="signal peptide" evidence="1">
    <location>
        <begin position="1"/>
        <end position="19"/>
    </location>
</feature>